<dbReference type="InterPro" id="IPR000595">
    <property type="entry name" value="cNMP-bd_dom"/>
</dbReference>
<evidence type="ECO:0000256" key="1">
    <source>
        <dbReference type="ARBA" id="ARBA00023015"/>
    </source>
</evidence>
<dbReference type="Pfam" id="PF00027">
    <property type="entry name" value="cNMP_binding"/>
    <property type="match status" value="1"/>
</dbReference>
<protein>
    <submittedName>
        <fullName evidence="6">cAMP-binding protein-catabolite gene activator</fullName>
    </submittedName>
</protein>
<dbReference type="PROSITE" id="PS50042">
    <property type="entry name" value="CNMP_BINDING_3"/>
    <property type="match status" value="1"/>
</dbReference>
<keyword evidence="3" id="KW-0804">Transcription</keyword>
<dbReference type="InterPro" id="IPR036390">
    <property type="entry name" value="WH_DNA-bd_sf"/>
</dbReference>
<keyword evidence="1" id="KW-0805">Transcription regulation</keyword>
<reference evidence="6 7" key="1">
    <citation type="submission" date="2015-09" db="EMBL/GenBank/DDBJ databases">
        <title>Complete genome sequence of a benzo[a]pyrene-degrading bacterium Altererythrobacter epoxidivorans CGMCC 1.7731T.</title>
        <authorList>
            <person name="Li Z."/>
            <person name="Cheng H."/>
            <person name="Huo Y."/>
            <person name="Xu X."/>
        </authorList>
    </citation>
    <scope>NUCLEOTIDE SEQUENCE [LARGE SCALE GENOMIC DNA]</scope>
    <source>
        <strain evidence="6 7">CGMCC 1.7731</strain>
    </source>
</reference>
<dbReference type="SUPFAM" id="SSF46785">
    <property type="entry name" value="Winged helix' DNA-binding domain"/>
    <property type="match status" value="1"/>
</dbReference>
<feature type="domain" description="HTH crp-type" evidence="5">
    <location>
        <begin position="136"/>
        <end position="200"/>
    </location>
</feature>
<accession>A0A0M3TB06</accession>
<dbReference type="PATRIC" id="fig|361183.4.peg.2685"/>
<dbReference type="PROSITE" id="PS51063">
    <property type="entry name" value="HTH_CRP_2"/>
    <property type="match status" value="1"/>
</dbReference>
<dbReference type="CDD" id="cd00038">
    <property type="entry name" value="CAP_ED"/>
    <property type="match status" value="1"/>
</dbReference>
<dbReference type="GO" id="GO:0005829">
    <property type="term" value="C:cytosol"/>
    <property type="evidence" value="ECO:0007669"/>
    <property type="project" value="TreeGrafter"/>
</dbReference>
<dbReference type="InterPro" id="IPR012318">
    <property type="entry name" value="HTH_CRP"/>
</dbReference>
<proteinExistence type="predicted"/>
<dbReference type="EMBL" id="CP012669">
    <property type="protein sequence ID" value="ALE18002.1"/>
    <property type="molecule type" value="Genomic_DNA"/>
</dbReference>
<dbReference type="InterPro" id="IPR000524">
    <property type="entry name" value="Tscrpt_reg_HTH_GntR"/>
</dbReference>
<dbReference type="Gene3D" id="2.60.120.10">
    <property type="entry name" value="Jelly Rolls"/>
    <property type="match status" value="1"/>
</dbReference>
<dbReference type="Gene3D" id="1.10.10.10">
    <property type="entry name" value="Winged helix-like DNA-binding domain superfamily/Winged helix DNA-binding domain"/>
    <property type="match status" value="1"/>
</dbReference>
<dbReference type="PRINTS" id="PR00035">
    <property type="entry name" value="HTHGNTR"/>
</dbReference>
<gene>
    <name evidence="6" type="ORF">AMC99_02731</name>
</gene>
<dbReference type="KEGG" id="aep:AMC99_02731"/>
<evidence type="ECO:0000256" key="3">
    <source>
        <dbReference type="ARBA" id="ARBA00023163"/>
    </source>
</evidence>
<dbReference type="GO" id="GO:0003677">
    <property type="term" value="F:DNA binding"/>
    <property type="evidence" value="ECO:0007669"/>
    <property type="project" value="UniProtKB-KW"/>
</dbReference>
<dbReference type="InterPro" id="IPR014710">
    <property type="entry name" value="RmlC-like_jellyroll"/>
</dbReference>
<dbReference type="SMART" id="SM00419">
    <property type="entry name" value="HTH_CRP"/>
    <property type="match status" value="1"/>
</dbReference>
<sequence>MLFSALEPALQTRLRDQSPLRSFGDGQFIQYRGDMADGFWLIEEGTVRVGQHLHGGEFRAVALLGPGDSYGELALFADTPRIVDGLSRGPSQLRFIAGEPFLRLLPEYPESMRALLGALSHQLQDTLSLLAGFRRGSNPARMAGLLANMAGTGSRVVVTQQELAELLGVTRATANAALRVLEQAGLVRRSYGALDIPSVEKLRAYSLA</sequence>
<evidence type="ECO:0000256" key="2">
    <source>
        <dbReference type="ARBA" id="ARBA00023125"/>
    </source>
</evidence>
<dbReference type="Proteomes" id="UP000057938">
    <property type="component" value="Chromosome"/>
</dbReference>
<dbReference type="SUPFAM" id="SSF51206">
    <property type="entry name" value="cAMP-binding domain-like"/>
    <property type="match status" value="1"/>
</dbReference>
<keyword evidence="7" id="KW-1185">Reference proteome</keyword>
<evidence type="ECO:0000313" key="7">
    <source>
        <dbReference type="Proteomes" id="UP000057938"/>
    </source>
</evidence>
<dbReference type="Pfam" id="PF13545">
    <property type="entry name" value="HTH_Crp_2"/>
    <property type="match status" value="1"/>
</dbReference>
<dbReference type="PANTHER" id="PTHR24567:SF74">
    <property type="entry name" value="HTH-TYPE TRANSCRIPTIONAL REGULATOR ARCR"/>
    <property type="match status" value="1"/>
</dbReference>
<evidence type="ECO:0000313" key="6">
    <source>
        <dbReference type="EMBL" id="ALE18002.1"/>
    </source>
</evidence>
<name>A0A0M3TB06_9SPHN</name>
<dbReference type="STRING" id="361183.AMC99_02731"/>
<feature type="domain" description="Cyclic nucleotide-binding" evidence="4">
    <location>
        <begin position="2"/>
        <end position="122"/>
    </location>
</feature>
<evidence type="ECO:0000259" key="5">
    <source>
        <dbReference type="PROSITE" id="PS51063"/>
    </source>
</evidence>
<keyword evidence="2" id="KW-0238">DNA-binding</keyword>
<dbReference type="InterPro" id="IPR018490">
    <property type="entry name" value="cNMP-bd_dom_sf"/>
</dbReference>
<dbReference type="AlphaFoldDB" id="A0A0M3TB06"/>
<dbReference type="SMART" id="SM00100">
    <property type="entry name" value="cNMP"/>
    <property type="match status" value="1"/>
</dbReference>
<dbReference type="InterPro" id="IPR036388">
    <property type="entry name" value="WH-like_DNA-bd_sf"/>
</dbReference>
<organism evidence="6 7">
    <name type="scientific">Altererythrobacter epoxidivorans</name>
    <dbReference type="NCBI Taxonomy" id="361183"/>
    <lineage>
        <taxon>Bacteria</taxon>
        <taxon>Pseudomonadati</taxon>
        <taxon>Pseudomonadota</taxon>
        <taxon>Alphaproteobacteria</taxon>
        <taxon>Sphingomonadales</taxon>
        <taxon>Erythrobacteraceae</taxon>
        <taxon>Altererythrobacter</taxon>
    </lineage>
</organism>
<dbReference type="GO" id="GO:0003700">
    <property type="term" value="F:DNA-binding transcription factor activity"/>
    <property type="evidence" value="ECO:0007669"/>
    <property type="project" value="InterPro"/>
</dbReference>
<evidence type="ECO:0000259" key="4">
    <source>
        <dbReference type="PROSITE" id="PS50042"/>
    </source>
</evidence>
<dbReference type="PANTHER" id="PTHR24567">
    <property type="entry name" value="CRP FAMILY TRANSCRIPTIONAL REGULATORY PROTEIN"/>
    <property type="match status" value="1"/>
</dbReference>
<dbReference type="InterPro" id="IPR050397">
    <property type="entry name" value="Env_Response_Regulators"/>
</dbReference>